<dbReference type="PANTHER" id="PTHR11741:SF0">
    <property type="entry name" value="ELONGATION FACTOR TS, MITOCHONDRIAL"/>
    <property type="match status" value="1"/>
</dbReference>
<dbReference type="InterPro" id="IPR009060">
    <property type="entry name" value="UBA-like_sf"/>
</dbReference>
<dbReference type="Gene3D" id="1.10.286.20">
    <property type="match status" value="1"/>
</dbReference>
<dbReference type="HAMAP" id="MF_00050">
    <property type="entry name" value="EF_Ts"/>
    <property type="match status" value="1"/>
</dbReference>
<comment type="subcellular location">
    <subcellularLocation>
        <location evidence="6">Cytoplasm</location>
    </subcellularLocation>
</comment>
<dbReference type="GO" id="GO:0005737">
    <property type="term" value="C:cytoplasm"/>
    <property type="evidence" value="ECO:0007669"/>
    <property type="project" value="UniProtKB-SubCell"/>
</dbReference>
<comment type="function">
    <text evidence="5 6">Associates with the EF-Tu.GDP complex and induces the exchange of GDP to GTP. It remains bound to the aminoacyl-tRNA.EF-Tu.GTP complex up to the GTP hydrolysis stage on the ribosome.</text>
</comment>
<keyword evidence="6" id="KW-0963">Cytoplasm</keyword>
<dbReference type="Gene3D" id="3.30.479.20">
    <property type="entry name" value="Elongation factor Ts, dimerisation domain"/>
    <property type="match status" value="1"/>
</dbReference>
<organism evidence="8 9">
    <name type="scientific">candidate division WOR-1 bacterium RIFCSPHIGHO2_01_FULL_53_15</name>
    <dbReference type="NCBI Taxonomy" id="1802564"/>
    <lineage>
        <taxon>Bacteria</taxon>
        <taxon>Bacillati</taxon>
        <taxon>Saganbacteria</taxon>
    </lineage>
</organism>
<proteinExistence type="inferred from homology"/>
<evidence type="ECO:0000313" key="9">
    <source>
        <dbReference type="Proteomes" id="UP000178724"/>
    </source>
</evidence>
<dbReference type="InterPro" id="IPR036402">
    <property type="entry name" value="EF-Ts_dimer_sf"/>
</dbReference>
<dbReference type="PANTHER" id="PTHR11741">
    <property type="entry name" value="ELONGATION FACTOR TS"/>
    <property type="match status" value="1"/>
</dbReference>
<dbReference type="GO" id="GO:0003746">
    <property type="term" value="F:translation elongation factor activity"/>
    <property type="evidence" value="ECO:0007669"/>
    <property type="project" value="UniProtKB-UniRule"/>
</dbReference>
<keyword evidence="3 6" id="KW-0251">Elongation factor</keyword>
<dbReference type="FunFam" id="1.10.8.10:FF:000001">
    <property type="entry name" value="Elongation factor Ts"/>
    <property type="match status" value="1"/>
</dbReference>
<evidence type="ECO:0000256" key="6">
    <source>
        <dbReference type="HAMAP-Rule" id="MF_00050"/>
    </source>
</evidence>
<comment type="similarity">
    <text evidence="1 6">Belongs to the EF-Ts family.</text>
</comment>
<dbReference type="EMBL" id="METM01000032">
    <property type="protein sequence ID" value="OGB88899.1"/>
    <property type="molecule type" value="Genomic_DNA"/>
</dbReference>
<dbReference type="FunFam" id="1.10.286.20:FF:000001">
    <property type="entry name" value="Elongation factor Ts"/>
    <property type="match status" value="1"/>
</dbReference>
<evidence type="ECO:0000313" key="8">
    <source>
        <dbReference type="EMBL" id="OGB88899.1"/>
    </source>
</evidence>
<evidence type="ECO:0000256" key="1">
    <source>
        <dbReference type="ARBA" id="ARBA00005532"/>
    </source>
</evidence>
<comment type="caution">
    <text evidence="8">The sequence shown here is derived from an EMBL/GenBank/DDBJ whole genome shotgun (WGS) entry which is preliminary data.</text>
</comment>
<sequence>MEITSEHIKSLREKTGCGMMDCKAALKEAKGDLEAAVDILRKKGVASASRRAGRTAAEGIVESYIHTGGKIGVLVEVNSESDFVARNIDFQGFVKDICLQIAASNPQYISRDEVPDGIISHESDILATQARQEGKPEKAIEKIIQGRLDKFYSEVCLLDQPFIRDPKIAIKDLLGALVAKIGENIVIRRFVRYQLGEKS</sequence>
<evidence type="ECO:0000256" key="2">
    <source>
        <dbReference type="ARBA" id="ARBA00016956"/>
    </source>
</evidence>
<dbReference type="InterPro" id="IPR014039">
    <property type="entry name" value="Transl_elong_EFTs/EF1B_dimer"/>
</dbReference>
<gene>
    <name evidence="6" type="primary">tsf</name>
    <name evidence="8" type="ORF">A2625_00265</name>
</gene>
<dbReference type="NCBIfam" id="TIGR00116">
    <property type="entry name" value="tsf"/>
    <property type="match status" value="1"/>
</dbReference>
<feature type="region of interest" description="Involved in Mg(2+) ion dislocation from EF-Tu" evidence="6">
    <location>
        <begin position="81"/>
        <end position="84"/>
    </location>
</feature>
<dbReference type="AlphaFoldDB" id="A0A1F4PZ26"/>
<evidence type="ECO:0000256" key="4">
    <source>
        <dbReference type="ARBA" id="ARBA00022917"/>
    </source>
</evidence>
<dbReference type="Gene3D" id="1.10.8.10">
    <property type="entry name" value="DNA helicase RuvA subunit, C-terminal domain"/>
    <property type="match status" value="1"/>
</dbReference>
<reference evidence="8 9" key="1">
    <citation type="journal article" date="2016" name="Nat. Commun.">
        <title>Thousands of microbial genomes shed light on interconnected biogeochemical processes in an aquifer system.</title>
        <authorList>
            <person name="Anantharaman K."/>
            <person name="Brown C.T."/>
            <person name="Hug L.A."/>
            <person name="Sharon I."/>
            <person name="Castelle C.J."/>
            <person name="Probst A.J."/>
            <person name="Thomas B.C."/>
            <person name="Singh A."/>
            <person name="Wilkins M.J."/>
            <person name="Karaoz U."/>
            <person name="Brodie E.L."/>
            <person name="Williams K.H."/>
            <person name="Hubbard S.S."/>
            <person name="Banfield J.F."/>
        </authorList>
    </citation>
    <scope>NUCLEOTIDE SEQUENCE [LARGE SCALE GENOMIC DNA]</scope>
</reference>
<feature type="domain" description="Translation elongation factor EFTs/EF1B dimerisation" evidence="7">
    <location>
        <begin position="50"/>
        <end position="197"/>
    </location>
</feature>
<dbReference type="SUPFAM" id="SSF54713">
    <property type="entry name" value="Elongation factor Ts (EF-Ts), dimerisation domain"/>
    <property type="match status" value="1"/>
</dbReference>
<evidence type="ECO:0000256" key="5">
    <source>
        <dbReference type="ARBA" id="ARBA00025453"/>
    </source>
</evidence>
<dbReference type="Pfam" id="PF00889">
    <property type="entry name" value="EF_TS"/>
    <property type="match status" value="1"/>
</dbReference>
<dbReference type="CDD" id="cd14275">
    <property type="entry name" value="UBA_EF-Ts"/>
    <property type="match status" value="1"/>
</dbReference>
<evidence type="ECO:0000259" key="7">
    <source>
        <dbReference type="Pfam" id="PF00889"/>
    </source>
</evidence>
<dbReference type="InterPro" id="IPR001816">
    <property type="entry name" value="Transl_elong_EFTs/EF1B"/>
</dbReference>
<accession>A0A1F4PZ26</accession>
<evidence type="ECO:0000256" key="3">
    <source>
        <dbReference type="ARBA" id="ARBA00022768"/>
    </source>
</evidence>
<protein>
    <recommendedName>
        <fullName evidence="2 6">Elongation factor Ts</fullName>
        <shortName evidence="6">EF-Ts</shortName>
    </recommendedName>
</protein>
<keyword evidence="4 6" id="KW-0648">Protein biosynthesis</keyword>
<name>A0A1F4PZ26_UNCSA</name>
<dbReference type="SUPFAM" id="SSF46934">
    <property type="entry name" value="UBA-like"/>
    <property type="match status" value="1"/>
</dbReference>
<dbReference type="Proteomes" id="UP000178724">
    <property type="component" value="Unassembled WGS sequence"/>
</dbReference>